<proteinExistence type="predicted"/>
<sequence>MQFIHKAFLLISVAALQACAVSTPVRLAVPRQSPLPDAVSLDLGAQPGPALTAFADRFTRRLGEGGVTVRGDAPYRLTLTMSAQPSLAGVTSDGGSDPKTVDWQSRPRRKALFENCAADRLRAVAVGSIGLNASPPLVAEAELDSCKDRTAELDRLAVALAGAITRR</sequence>
<accession>A0ABU8S583</accession>
<evidence type="ECO:0000313" key="2">
    <source>
        <dbReference type="EMBL" id="MEJ6009041.1"/>
    </source>
</evidence>
<protein>
    <submittedName>
        <fullName evidence="2">Uncharacterized protein</fullName>
    </submittedName>
</protein>
<feature type="chain" id="PRO_5047024566" evidence="1">
    <location>
        <begin position="21"/>
        <end position="167"/>
    </location>
</feature>
<keyword evidence="3" id="KW-1185">Reference proteome</keyword>
<keyword evidence="1" id="KW-0732">Signal</keyword>
<organism evidence="2 3">
    <name type="scientific">Novosphingobium aquae</name>
    <dbReference type="NCBI Taxonomy" id="3133435"/>
    <lineage>
        <taxon>Bacteria</taxon>
        <taxon>Pseudomonadati</taxon>
        <taxon>Pseudomonadota</taxon>
        <taxon>Alphaproteobacteria</taxon>
        <taxon>Sphingomonadales</taxon>
        <taxon>Sphingomonadaceae</taxon>
        <taxon>Novosphingobium</taxon>
    </lineage>
</organism>
<dbReference type="Proteomes" id="UP001379235">
    <property type="component" value="Unassembled WGS sequence"/>
</dbReference>
<dbReference type="PROSITE" id="PS51257">
    <property type="entry name" value="PROKAR_LIPOPROTEIN"/>
    <property type="match status" value="1"/>
</dbReference>
<feature type="signal peptide" evidence="1">
    <location>
        <begin position="1"/>
        <end position="20"/>
    </location>
</feature>
<comment type="caution">
    <text evidence="2">The sequence shown here is derived from an EMBL/GenBank/DDBJ whole genome shotgun (WGS) entry which is preliminary data.</text>
</comment>
<evidence type="ECO:0000256" key="1">
    <source>
        <dbReference type="SAM" id="SignalP"/>
    </source>
</evidence>
<gene>
    <name evidence="2" type="ORF">WG900_03805</name>
</gene>
<dbReference type="EMBL" id="JBBHJY010000001">
    <property type="protein sequence ID" value="MEJ6009041.1"/>
    <property type="molecule type" value="Genomic_DNA"/>
</dbReference>
<dbReference type="RefSeq" id="WP_339964788.1">
    <property type="nucleotide sequence ID" value="NZ_JBBHJY010000001.1"/>
</dbReference>
<name>A0ABU8S583_9SPHN</name>
<evidence type="ECO:0000313" key="3">
    <source>
        <dbReference type="Proteomes" id="UP001379235"/>
    </source>
</evidence>
<reference evidence="2 3" key="1">
    <citation type="submission" date="2024-03" db="EMBL/GenBank/DDBJ databases">
        <authorList>
            <person name="Jo J.-H."/>
        </authorList>
    </citation>
    <scope>NUCLEOTIDE SEQUENCE [LARGE SCALE GENOMIC DNA]</scope>
    <source>
        <strain evidence="2 3">AS3R-12</strain>
    </source>
</reference>